<evidence type="ECO:0000256" key="1">
    <source>
        <dbReference type="ARBA" id="ARBA00023172"/>
    </source>
</evidence>
<evidence type="ECO:0000256" key="2">
    <source>
        <dbReference type="SAM" id="MobiDB-lite"/>
    </source>
</evidence>
<geneLocation type="plasmid" evidence="4">
    <name>unnamed1</name>
</geneLocation>
<evidence type="ECO:0000313" key="4">
    <source>
        <dbReference type="EMBL" id="MCK2222051.1"/>
    </source>
</evidence>
<dbReference type="EMBL" id="JAKRKC020000004">
    <property type="protein sequence ID" value="MCK2222051.1"/>
    <property type="molecule type" value="Genomic_DNA"/>
</dbReference>
<dbReference type="InterPro" id="IPR002104">
    <property type="entry name" value="Integrase_catalytic"/>
</dbReference>
<dbReference type="Gene3D" id="1.10.443.10">
    <property type="entry name" value="Intergrase catalytic core"/>
    <property type="match status" value="1"/>
</dbReference>
<feature type="region of interest" description="Disordered" evidence="2">
    <location>
        <begin position="56"/>
        <end position="81"/>
    </location>
</feature>
<feature type="domain" description="Tyr recombinase" evidence="3">
    <location>
        <begin position="1"/>
        <end position="148"/>
    </location>
</feature>
<dbReference type="Proteomes" id="UP001317259">
    <property type="component" value="Unassembled WGS sequence"/>
</dbReference>
<organism evidence="4 5">
    <name type="scientific">Actinomadura luzonensis</name>
    <dbReference type="NCBI Taxonomy" id="2805427"/>
    <lineage>
        <taxon>Bacteria</taxon>
        <taxon>Bacillati</taxon>
        <taxon>Actinomycetota</taxon>
        <taxon>Actinomycetes</taxon>
        <taxon>Streptosporangiales</taxon>
        <taxon>Thermomonosporaceae</taxon>
        <taxon>Actinomadura</taxon>
    </lineage>
</organism>
<reference evidence="4 5" key="1">
    <citation type="submission" date="2022-04" db="EMBL/GenBank/DDBJ databases">
        <title>Genome draft of Actinomadura sp. ATCC 31491.</title>
        <authorList>
            <person name="Shi X."/>
            <person name="Du Y."/>
        </authorList>
    </citation>
    <scope>NUCLEOTIDE SEQUENCE [LARGE SCALE GENOMIC DNA]</scope>
    <source>
        <strain evidence="4 5">ATCC 31491</strain>
        <plasmid evidence="4">unnamed1</plasmid>
    </source>
</reference>
<dbReference type="Pfam" id="PF15586">
    <property type="entry name" value="Imm8"/>
    <property type="match status" value="1"/>
</dbReference>
<dbReference type="PROSITE" id="PS51898">
    <property type="entry name" value="TYR_RECOMBINASE"/>
    <property type="match status" value="1"/>
</dbReference>
<dbReference type="InterPro" id="IPR011010">
    <property type="entry name" value="DNA_brk_join_enz"/>
</dbReference>
<accession>A0ABT0GBW2</accession>
<protein>
    <submittedName>
        <fullName evidence="4">Imm8 family immunity protein</fullName>
    </submittedName>
</protein>
<dbReference type="InterPro" id="IPR013762">
    <property type="entry name" value="Integrase-like_cat_sf"/>
</dbReference>
<dbReference type="InterPro" id="IPR028964">
    <property type="entry name" value="Imm8"/>
</dbReference>
<keyword evidence="1" id="KW-0233">DNA recombination</keyword>
<keyword evidence="5" id="KW-1185">Reference proteome</keyword>
<dbReference type="SUPFAM" id="SSF56349">
    <property type="entry name" value="DNA breaking-rejoining enzymes"/>
    <property type="match status" value="1"/>
</dbReference>
<evidence type="ECO:0000313" key="5">
    <source>
        <dbReference type="Proteomes" id="UP001317259"/>
    </source>
</evidence>
<comment type="caution">
    <text evidence="4">The sequence shown here is derived from an EMBL/GenBank/DDBJ whole genome shotgun (WGS) entry which is preliminary data.</text>
</comment>
<dbReference type="RefSeq" id="WP_242384217.1">
    <property type="nucleotide sequence ID" value="NZ_JAKRKC020000004.1"/>
</dbReference>
<proteinExistence type="predicted"/>
<gene>
    <name evidence="4" type="ORF">MF672_050835</name>
</gene>
<name>A0ABT0GBW2_9ACTN</name>
<sequence length="148" mass="16570">MEAHLSPRGRCIALIPYYAGARISEVVRLDVGDIQMPARKGRLRLYGKGGKFREVDETTPAETSLETGPKHLKTEETDDNPTETIMKAAIRHLHTPDIAPGTYVPDDPQRFMFLVQMIAGPDDGPGDESFDFTVCTPQWLQDQVERDD</sequence>
<evidence type="ECO:0000259" key="3">
    <source>
        <dbReference type="PROSITE" id="PS51898"/>
    </source>
</evidence>
<keyword evidence="4" id="KW-0614">Plasmid</keyword>